<evidence type="ECO:0000256" key="1">
    <source>
        <dbReference type="SAM" id="MobiDB-lite"/>
    </source>
</evidence>
<dbReference type="OrthoDB" id="48952at2759"/>
<feature type="compositionally biased region" description="Low complexity" evidence="1">
    <location>
        <begin position="176"/>
        <end position="191"/>
    </location>
</feature>
<evidence type="ECO:0000313" key="2">
    <source>
        <dbReference type="EMBL" id="GMH49298.1"/>
    </source>
</evidence>
<dbReference type="Proteomes" id="UP001165082">
    <property type="component" value="Unassembled WGS sequence"/>
</dbReference>
<keyword evidence="3" id="KW-1185">Reference proteome</keyword>
<reference evidence="2" key="1">
    <citation type="submission" date="2022-07" db="EMBL/GenBank/DDBJ databases">
        <title>Genome analysis of Parmales, a sister group of diatoms, reveals the evolutionary specialization of diatoms from phago-mixotrophs to photoautotrophs.</title>
        <authorList>
            <person name="Ban H."/>
            <person name="Sato S."/>
            <person name="Yoshikawa S."/>
            <person name="Kazumasa Y."/>
            <person name="Nakamura Y."/>
            <person name="Ichinomiya M."/>
            <person name="Saitoh K."/>
            <person name="Sato N."/>
            <person name="Blanc-Mathieu R."/>
            <person name="Endo H."/>
            <person name="Kuwata A."/>
            <person name="Ogata H."/>
        </authorList>
    </citation>
    <scope>NUCLEOTIDE SEQUENCE</scope>
</reference>
<feature type="region of interest" description="Disordered" evidence="1">
    <location>
        <begin position="175"/>
        <end position="244"/>
    </location>
</feature>
<proteinExistence type="predicted"/>
<protein>
    <submittedName>
        <fullName evidence="2">Uncharacterized protein</fullName>
    </submittedName>
</protein>
<dbReference type="AlphaFoldDB" id="A0A9W6ZDW6"/>
<accession>A0A9W6ZDW6</accession>
<dbReference type="EMBL" id="BRXZ01000628">
    <property type="protein sequence ID" value="GMH49298.1"/>
    <property type="molecule type" value="Genomic_DNA"/>
</dbReference>
<sequence length="553" mass="59359">MGPASPRSVSIATITATCFKGPAVAATTTNYPPPIVNHEGKVTDNVEWDEELFGADVEVEAEGELGMNKGTEWPEGSEGEEMAEAELTVKGRGSRFKFVASTFSKLPPPAQKLAVGVVGVSGVAGGVGFAGYYKRRRETQERERMEQFKLIMGEEEETTKRSGGAEEEWMDLMGETDSSNTSVSASTSTSSSPPPSTLAEVIPSEPDKKSFISIRSRSKKSSTRETSITALIGSPNTPKTPREDFSGALTSYLTFGAPGRFKDLEASLGTPSSSSFDFPSARSSLIALKASAGMSDPASAEAFASVVNCMIITIVDLAATTLKGKDPSMVVKGCEVVLDFMDHAGKLYEAVAGEAVIEPVVYEGGTGGKKLEQMYKKYVGEKGMMMDEEAQERVDKLQAVLGIKDGKAEGIQQKVMMKKMMKMMKGMKNGGDDPEAMAKMMKEMGMDMDAEGMEGMADMMKGMGGMGGLGGMGGMGDGPPSQEELKESIKMMKELIDNKMVSEEELKQVKAEFRKSMGTDIEELIKMAEEQERSGDLDGDGKELLDLFKQVLD</sequence>
<comment type="caution">
    <text evidence="2">The sequence shown here is derived from an EMBL/GenBank/DDBJ whole genome shotgun (WGS) entry which is preliminary data.</text>
</comment>
<gene>
    <name evidence="2" type="ORF">TrRE_jg3644</name>
</gene>
<evidence type="ECO:0000313" key="3">
    <source>
        <dbReference type="Proteomes" id="UP001165082"/>
    </source>
</evidence>
<name>A0A9W6ZDW6_9STRA</name>
<organism evidence="2 3">
    <name type="scientific">Triparma retinervis</name>
    <dbReference type="NCBI Taxonomy" id="2557542"/>
    <lineage>
        <taxon>Eukaryota</taxon>
        <taxon>Sar</taxon>
        <taxon>Stramenopiles</taxon>
        <taxon>Ochrophyta</taxon>
        <taxon>Bolidophyceae</taxon>
        <taxon>Parmales</taxon>
        <taxon>Triparmaceae</taxon>
        <taxon>Triparma</taxon>
    </lineage>
</organism>